<keyword evidence="2" id="KW-1185">Reference proteome</keyword>
<accession>A0ACB5U1Z6</accession>
<evidence type="ECO:0000313" key="1">
    <source>
        <dbReference type="EMBL" id="GME99854.1"/>
    </source>
</evidence>
<proteinExistence type="predicted"/>
<dbReference type="Proteomes" id="UP001165101">
    <property type="component" value="Unassembled WGS sequence"/>
</dbReference>
<evidence type="ECO:0000313" key="2">
    <source>
        <dbReference type="Proteomes" id="UP001165101"/>
    </source>
</evidence>
<comment type="caution">
    <text evidence="1">The sequence shown here is derived from an EMBL/GenBank/DDBJ whole genome shotgun (WGS) entry which is preliminary data.</text>
</comment>
<organism evidence="1 2">
    <name type="scientific">Candida boidinii</name>
    <name type="common">Yeast</name>
    <dbReference type="NCBI Taxonomy" id="5477"/>
    <lineage>
        <taxon>Eukaryota</taxon>
        <taxon>Fungi</taxon>
        <taxon>Dikarya</taxon>
        <taxon>Ascomycota</taxon>
        <taxon>Saccharomycotina</taxon>
        <taxon>Pichiomycetes</taxon>
        <taxon>Pichiales</taxon>
        <taxon>Pichiaceae</taxon>
        <taxon>Ogataea</taxon>
        <taxon>Ogataea/Candida clade</taxon>
    </lineage>
</organism>
<protein>
    <submittedName>
        <fullName evidence="1">Unnamed protein product</fullName>
    </submittedName>
</protein>
<sequence>MAAWKRYDIGNKKFQNQINHSKIPSLNDKNMLIPDTFAYKLDKKTRGSNQSQNQFNSLERTPVSSNDNNSTTAAITSGANPKTDSYTPRSPLKLFANLQDTFTRSRFQNILSHYEDSEGSSINNNGSLKQQGLNIQKNDDKGDGNGDGDDVNFGIGEIDNADAIETSGNLTTTTNSDNASSKNIQSKAPTLHSISSASSSSLISKAMNETTDYNLKGVSTAERFLADGSKMKKIIVLSHQI</sequence>
<name>A0ACB5U1Z6_CANBO</name>
<gene>
    <name evidence="1" type="ORF">Cboi01_000539900</name>
</gene>
<reference evidence="1" key="1">
    <citation type="submission" date="2023-04" db="EMBL/GenBank/DDBJ databases">
        <title>Candida boidinii NBRC 1967.</title>
        <authorList>
            <person name="Ichikawa N."/>
            <person name="Sato H."/>
            <person name="Tonouchi N."/>
        </authorList>
    </citation>
    <scope>NUCLEOTIDE SEQUENCE</scope>
    <source>
        <strain evidence="1">NBRC 1967</strain>
    </source>
</reference>
<dbReference type="EMBL" id="BSXV01004158">
    <property type="protein sequence ID" value="GME99854.1"/>
    <property type="molecule type" value="Genomic_DNA"/>
</dbReference>